<evidence type="ECO:0000256" key="2">
    <source>
        <dbReference type="ARBA" id="ARBA00022527"/>
    </source>
</evidence>
<evidence type="ECO:0000313" key="11">
    <source>
        <dbReference type="Proteomes" id="UP001470230"/>
    </source>
</evidence>
<keyword evidence="4" id="KW-0547">Nucleotide-binding</keyword>
<dbReference type="Pfam" id="PF00069">
    <property type="entry name" value="Pkinase"/>
    <property type="match status" value="1"/>
</dbReference>
<organism evidence="10 11">
    <name type="scientific">Tritrichomonas musculus</name>
    <dbReference type="NCBI Taxonomy" id="1915356"/>
    <lineage>
        <taxon>Eukaryota</taxon>
        <taxon>Metamonada</taxon>
        <taxon>Parabasalia</taxon>
        <taxon>Tritrichomonadida</taxon>
        <taxon>Tritrichomonadidae</taxon>
        <taxon>Tritrichomonas</taxon>
    </lineage>
</organism>
<keyword evidence="5" id="KW-0418">Kinase</keyword>
<evidence type="ECO:0000259" key="9">
    <source>
        <dbReference type="PROSITE" id="PS50011"/>
    </source>
</evidence>
<evidence type="ECO:0000256" key="5">
    <source>
        <dbReference type="ARBA" id="ARBA00022777"/>
    </source>
</evidence>
<gene>
    <name evidence="10" type="ORF">M9Y10_021219</name>
</gene>
<dbReference type="SUPFAM" id="SSF50978">
    <property type="entry name" value="WD40 repeat-like"/>
    <property type="match status" value="1"/>
</dbReference>
<evidence type="ECO:0000256" key="3">
    <source>
        <dbReference type="ARBA" id="ARBA00022679"/>
    </source>
</evidence>
<dbReference type="EMBL" id="JAPFFF010000031">
    <property type="protein sequence ID" value="KAK8845043.1"/>
    <property type="molecule type" value="Genomic_DNA"/>
</dbReference>
<dbReference type="SMART" id="SM00220">
    <property type="entry name" value="S_TKc"/>
    <property type="match status" value="1"/>
</dbReference>
<dbReference type="InterPro" id="IPR053235">
    <property type="entry name" value="Ser_Thr_kinase"/>
</dbReference>
<comment type="catalytic activity">
    <reaction evidence="7">
        <text>L-threonyl-[protein] + ATP = O-phospho-L-threonyl-[protein] + ADP + H(+)</text>
        <dbReference type="Rhea" id="RHEA:46608"/>
        <dbReference type="Rhea" id="RHEA-COMP:11060"/>
        <dbReference type="Rhea" id="RHEA-COMP:11605"/>
        <dbReference type="ChEBI" id="CHEBI:15378"/>
        <dbReference type="ChEBI" id="CHEBI:30013"/>
        <dbReference type="ChEBI" id="CHEBI:30616"/>
        <dbReference type="ChEBI" id="CHEBI:61977"/>
        <dbReference type="ChEBI" id="CHEBI:456216"/>
        <dbReference type="EC" id="2.7.11.1"/>
    </reaction>
</comment>
<accession>A0ABR2HEF5</accession>
<dbReference type="InterPro" id="IPR011009">
    <property type="entry name" value="Kinase-like_dom_sf"/>
</dbReference>
<comment type="caution">
    <text evidence="10">The sequence shown here is derived from an EMBL/GenBank/DDBJ whole genome shotgun (WGS) entry which is preliminary data.</text>
</comment>
<dbReference type="Proteomes" id="UP001470230">
    <property type="component" value="Unassembled WGS sequence"/>
</dbReference>
<feature type="domain" description="Protein kinase" evidence="9">
    <location>
        <begin position="798"/>
        <end position="1080"/>
    </location>
</feature>
<protein>
    <recommendedName>
        <fullName evidence="1">non-specific serine/threonine protein kinase</fullName>
        <ecNumber evidence="1">2.7.11.1</ecNumber>
    </recommendedName>
</protein>
<evidence type="ECO:0000313" key="10">
    <source>
        <dbReference type="EMBL" id="KAK8845043.1"/>
    </source>
</evidence>
<keyword evidence="6" id="KW-0067">ATP-binding</keyword>
<dbReference type="PROSITE" id="PS50011">
    <property type="entry name" value="PROTEIN_KINASE_DOM"/>
    <property type="match status" value="1"/>
</dbReference>
<dbReference type="PANTHER" id="PTHR24361">
    <property type="entry name" value="MITOGEN-ACTIVATED KINASE KINASE KINASE"/>
    <property type="match status" value="1"/>
</dbReference>
<keyword evidence="11" id="KW-1185">Reference proteome</keyword>
<name>A0ABR2HEF5_9EUKA</name>
<evidence type="ECO:0000256" key="6">
    <source>
        <dbReference type="ARBA" id="ARBA00022840"/>
    </source>
</evidence>
<evidence type="ECO:0000256" key="4">
    <source>
        <dbReference type="ARBA" id="ARBA00022741"/>
    </source>
</evidence>
<dbReference type="InterPro" id="IPR000719">
    <property type="entry name" value="Prot_kinase_dom"/>
</dbReference>
<evidence type="ECO:0000256" key="1">
    <source>
        <dbReference type="ARBA" id="ARBA00012513"/>
    </source>
</evidence>
<dbReference type="SUPFAM" id="SSF56112">
    <property type="entry name" value="Protein kinase-like (PK-like)"/>
    <property type="match status" value="1"/>
</dbReference>
<sequence>MSTCDEILSTFFRSYFFRKAIKEKIKKTDAAIKIQRTFRRYLYFQLLYEQVRFQAALKIQRALKAYKEKCIKEKKHIFKNPIFSSITLPMASSTNIRAPRSKRRIFASLLPPYRNKNKNRLTPKDMEAMEEEQKENVKWVSKDIIGPQIKKIFNSLVKRDNLLVQNIRFADRYVSKTFFTFTSHTNEIDDNHIISSFIHVPTFTIYSVTKNHISRQMIDLGPEDVEEFYFNFKFPIIDSVMHKLSGRIFCLLSNWTITVFENGYFTTPREPEVPKPLFPQSKYLYVDKYGYLWMMNTHKHSTLYLLDPFCFSLISKYVIILPPRRSIIKSFFPIFFNGKLNSFFATSKSNSQFYVCDLKGSVITTFNSHIKCTPRFTISKTHIITYGDDRKMFLYKRSFERLTELNSFNLSAIPNSVAFIHGLKLFVVASSDSTLCFYTMTNESFALTTPINQIAPEMQDVAYEVLGEPTTTQSRSLYSVVLTVRVLSMPMSVSAVQFAENAALVETHLKNGMVITFWLIKQTSNVKCCYFDTIKYPITVATPKMYAKLICEKLYSHLQEAIEKTRRQFRRDSTYLHQIGYELEKRYLASRFKAKDIRWASEVLFQSPFKRWTKSLSYLGKSTISVYELFYYMNELLVTKFKTVKEMNNYIISHIEKLKKEPVGISEQMIGTRFTIDELMEVLSLFIDSCSEDLSNYIDSQQKFNLKKLNFSTDMFKKTICTKNKKVIYRLIEIENIIKNRLYVNNTQRGFLASLKLPKYTLKIPVIVPENSLPPFNQKWMKKSKFLMPDPLVERFRYRSNRELEINEKDIVYCSYGTESPYAKVVPMNNTKIPLQEIRVTRPMAKMSMTFDLIAISPDSSSYIVQYPVENTPMNYILASNPFRDARSSSILVARYWLSQILMMIAGLHEHNIVVRSLLPSNLFVSFDGINVQIQSLADALFDKEKSDKPLPFNEIVWNPPECFFKEKVTPSFDIFQFGVLMCYMLTGMTPNSFVNVLRTHQKLSLKSASDVLENENFLYDPFDGLPCEDFPFFVKKGRDLVTLIDVQSEFSLMEICRTCMDINPKKRPTAKQLLFHPFFNLGKILVKRARKSASAFVKRVPVPLLVDGIFYTLLNDVEEEMSAKDGIKSPSLSVAVNILNYFINPNDDFEMKIQFPIDTKVKNEIVEEVFNQHIFDKMVSFVIDHLHARSVDVLNIENDMPFLDIVSLYHKFFISCLNDPSIFVKCFDSFHFLVTGMSYRCDSYVLSNFLHKKLRPLAEFFFTKIPPKTSNEFKVSQFYCDHFLDFYDNNREFGEGLAEKSELRCSAVLDFYETFLDVYPCEDTIKLCKDFNVLHKIDVCLLFSRHQIIIQALSLSVKLLKSQFADKTIFDRYTSYLLPSILLNESNPYQEKVLALEITRLLLFSNSLIAISHLLMINIIDALVFCSKTRVDRSINSVWGKDDEERVSSIALSLLTDICQKGMNNMYKPFIFYSNDVFKSLYSLKIIDYQKIQSFKDEIMKSKKTQIISDSFRSIVHLAETSPMSTVLTMAQCTQSEFETGLEIISEYLHHSKQIEFDLFSSLLKVWNHHRIKPNRQLLERIKNDFKKRDQNSVQLVSFIFSTLLDIPDYFIDTVLQWIENVKFEYNEIRDMINKHTISPAFINEYPDNRKSRTKMLSSVLKTHDKKLTNLFSQQKSFLQFVLKDMLPDINKLNITTRLIPTRFEKYKHAFPIRSEALIFIHKIIKERARNVTLFYFFSNILKQKGVLEKEAELVMKVADPDFRRTSIRLLNILNEKDSPFQVISIVLKNTLLMNLKDEELNDWENFQLLRNAFALGSKPPRIKRIRPLYDST</sequence>
<dbReference type="InterPro" id="IPR036322">
    <property type="entry name" value="WD40_repeat_dom_sf"/>
</dbReference>
<keyword evidence="3" id="KW-0808">Transferase</keyword>
<evidence type="ECO:0000256" key="7">
    <source>
        <dbReference type="ARBA" id="ARBA00047899"/>
    </source>
</evidence>
<keyword evidence="2" id="KW-0723">Serine/threonine-protein kinase</keyword>
<proteinExistence type="predicted"/>
<dbReference type="EC" id="2.7.11.1" evidence="1"/>
<evidence type="ECO:0000256" key="8">
    <source>
        <dbReference type="ARBA" id="ARBA00048679"/>
    </source>
</evidence>
<comment type="catalytic activity">
    <reaction evidence="8">
        <text>L-seryl-[protein] + ATP = O-phospho-L-seryl-[protein] + ADP + H(+)</text>
        <dbReference type="Rhea" id="RHEA:17989"/>
        <dbReference type="Rhea" id="RHEA-COMP:9863"/>
        <dbReference type="Rhea" id="RHEA-COMP:11604"/>
        <dbReference type="ChEBI" id="CHEBI:15378"/>
        <dbReference type="ChEBI" id="CHEBI:29999"/>
        <dbReference type="ChEBI" id="CHEBI:30616"/>
        <dbReference type="ChEBI" id="CHEBI:83421"/>
        <dbReference type="ChEBI" id="CHEBI:456216"/>
        <dbReference type="EC" id="2.7.11.1"/>
    </reaction>
</comment>
<dbReference type="Gene3D" id="1.10.510.10">
    <property type="entry name" value="Transferase(Phosphotransferase) domain 1"/>
    <property type="match status" value="1"/>
</dbReference>
<reference evidence="10 11" key="1">
    <citation type="submission" date="2024-04" db="EMBL/GenBank/DDBJ databases">
        <title>Tritrichomonas musculus Genome.</title>
        <authorList>
            <person name="Alves-Ferreira E."/>
            <person name="Grigg M."/>
            <person name="Lorenzi H."/>
            <person name="Galac M."/>
        </authorList>
    </citation>
    <scope>NUCLEOTIDE SEQUENCE [LARGE SCALE GENOMIC DNA]</scope>
    <source>
        <strain evidence="10 11">EAF2021</strain>
    </source>
</reference>
<dbReference type="PANTHER" id="PTHR24361:SF433">
    <property type="entry name" value="PROTEIN KINASE DOMAIN-CONTAINING PROTEIN"/>
    <property type="match status" value="1"/>
</dbReference>